<gene>
    <name evidence="2" type="ORF">CYMTET_47642</name>
</gene>
<feature type="region of interest" description="Disordered" evidence="1">
    <location>
        <begin position="49"/>
        <end position="80"/>
    </location>
</feature>
<dbReference type="EMBL" id="LGRX02033138">
    <property type="protein sequence ID" value="KAK3242673.1"/>
    <property type="molecule type" value="Genomic_DNA"/>
</dbReference>
<evidence type="ECO:0000313" key="3">
    <source>
        <dbReference type="Proteomes" id="UP001190700"/>
    </source>
</evidence>
<feature type="compositionally biased region" description="Basic residues" evidence="1">
    <location>
        <begin position="66"/>
        <end position="75"/>
    </location>
</feature>
<comment type="caution">
    <text evidence="2">The sequence shown here is derived from an EMBL/GenBank/DDBJ whole genome shotgun (WGS) entry which is preliminary data.</text>
</comment>
<sequence length="246" mass="28513">MAVIPPAIRVSTEDVANKKGNLMLLQPLTPLQLRYRVVGYADEPKLPNRLQSFRESDGSERETARRPLKKKRAPLRSRNLGHIPSLEDQLNTSPYTFSLKEKAQFYWKHLKKSLYKPKKEKGEEKKKRKEDKKKPISMQPVLGEQMPHLKTKGRTDPTRLALDEDRNFIADGKSKKRRANQRLRSEQQMSNLQDMTAKGEKSVCDMRHLLASTASYTAIVNRIIMTSMKLRKKKSKALKYIRNKQS</sequence>
<keyword evidence="3" id="KW-1185">Reference proteome</keyword>
<organism evidence="2 3">
    <name type="scientific">Cymbomonas tetramitiformis</name>
    <dbReference type="NCBI Taxonomy" id="36881"/>
    <lineage>
        <taxon>Eukaryota</taxon>
        <taxon>Viridiplantae</taxon>
        <taxon>Chlorophyta</taxon>
        <taxon>Pyramimonadophyceae</taxon>
        <taxon>Pyramimonadales</taxon>
        <taxon>Pyramimonadaceae</taxon>
        <taxon>Cymbomonas</taxon>
    </lineage>
</organism>
<evidence type="ECO:0000256" key="1">
    <source>
        <dbReference type="SAM" id="MobiDB-lite"/>
    </source>
</evidence>
<feature type="compositionally biased region" description="Basic and acidic residues" evidence="1">
    <location>
        <begin position="49"/>
        <end position="65"/>
    </location>
</feature>
<accession>A0AAE0BUY1</accession>
<reference evidence="2 3" key="1">
    <citation type="journal article" date="2015" name="Genome Biol. Evol.">
        <title>Comparative Genomics of a Bacterivorous Green Alga Reveals Evolutionary Causalities and Consequences of Phago-Mixotrophic Mode of Nutrition.</title>
        <authorList>
            <person name="Burns J.A."/>
            <person name="Paasch A."/>
            <person name="Narechania A."/>
            <person name="Kim E."/>
        </authorList>
    </citation>
    <scope>NUCLEOTIDE SEQUENCE [LARGE SCALE GENOMIC DNA]</scope>
    <source>
        <strain evidence="2 3">PLY_AMNH</strain>
    </source>
</reference>
<dbReference type="AlphaFoldDB" id="A0AAE0BUY1"/>
<proteinExistence type="predicted"/>
<dbReference type="Proteomes" id="UP001190700">
    <property type="component" value="Unassembled WGS sequence"/>
</dbReference>
<feature type="region of interest" description="Disordered" evidence="1">
    <location>
        <begin position="174"/>
        <end position="195"/>
    </location>
</feature>
<evidence type="ECO:0000313" key="2">
    <source>
        <dbReference type="EMBL" id="KAK3242673.1"/>
    </source>
</evidence>
<protein>
    <submittedName>
        <fullName evidence="2">Uncharacterized protein</fullName>
    </submittedName>
</protein>
<name>A0AAE0BUY1_9CHLO</name>
<feature type="region of interest" description="Disordered" evidence="1">
    <location>
        <begin position="118"/>
        <end position="138"/>
    </location>
</feature>